<dbReference type="AlphaFoldDB" id="A0AAW0FC29"/>
<sequence>MVFVNNTTFTTSGIDLSLFDPMVLRDQVAFESAICSFEQKLFDPGVDKVKLVDDLMSVRHLFQLVFSAVGEPSAEYIQECVFQSYAMTAYEFSGSQVQRLLEDLAHFAVAFFLVPSAVEFFRSVQSGAQALTSISAAFNNTMENDAEQPSSPVSLSSPMRRRRNFSHVSQREQKKARTKTSIAIDPKPFKDLSVDVPTSKDEADNLAQKILTTQRDLLEQYLSSLRNPELFNVIKSAYIPAALLEPEPHSETPLGNEPGTTDELYNTPMTPSAFPMVQPLRAALHFDSPEGFGEWRVMIPSSAHRDLRDAKRRNPKLFKIIVKKIMELSNGHFSDDNQKKLNNTSVGVPIFEAKMTSDTRLVYQIDCNQDFETGVSKKSTDFKANVDLISI</sequence>
<organism evidence="2 3">
    <name type="scientific">Cerrena zonata</name>
    <dbReference type="NCBI Taxonomy" id="2478898"/>
    <lineage>
        <taxon>Eukaryota</taxon>
        <taxon>Fungi</taxon>
        <taxon>Dikarya</taxon>
        <taxon>Basidiomycota</taxon>
        <taxon>Agaricomycotina</taxon>
        <taxon>Agaricomycetes</taxon>
        <taxon>Polyporales</taxon>
        <taxon>Cerrenaceae</taxon>
        <taxon>Cerrena</taxon>
    </lineage>
</organism>
<evidence type="ECO:0000256" key="1">
    <source>
        <dbReference type="SAM" id="MobiDB-lite"/>
    </source>
</evidence>
<name>A0AAW0FC29_9APHY</name>
<accession>A0AAW0FC29</accession>
<reference evidence="2 3" key="1">
    <citation type="submission" date="2022-09" db="EMBL/GenBank/DDBJ databases">
        <authorList>
            <person name="Palmer J.M."/>
        </authorList>
    </citation>
    <scope>NUCLEOTIDE SEQUENCE [LARGE SCALE GENOMIC DNA]</scope>
    <source>
        <strain evidence="2 3">DSM 7382</strain>
    </source>
</reference>
<keyword evidence="3" id="KW-1185">Reference proteome</keyword>
<proteinExistence type="predicted"/>
<gene>
    <name evidence="2" type="ORF">QCA50_019012</name>
</gene>
<evidence type="ECO:0000313" key="2">
    <source>
        <dbReference type="EMBL" id="KAK7678071.1"/>
    </source>
</evidence>
<evidence type="ECO:0000313" key="3">
    <source>
        <dbReference type="Proteomes" id="UP001385951"/>
    </source>
</evidence>
<feature type="compositionally biased region" description="Polar residues" evidence="1">
    <location>
        <begin position="143"/>
        <end position="157"/>
    </location>
</feature>
<feature type="region of interest" description="Disordered" evidence="1">
    <location>
        <begin position="143"/>
        <end position="180"/>
    </location>
</feature>
<protein>
    <submittedName>
        <fullName evidence="2">Uncharacterized protein</fullName>
    </submittedName>
</protein>
<dbReference type="EMBL" id="JASBNA010000078">
    <property type="protein sequence ID" value="KAK7678071.1"/>
    <property type="molecule type" value="Genomic_DNA"/>
</dbReference>
<comment type="caution">
    <text evidence="2">The sequence shown here is derived from an EMBL/GenBank/DDBJ whole genome shotgun (WGS) entry which is preliminary data.</text>
</comment>
<dbReference type="Proteomes" id="UP001385951">
    <property type="component" value="Unassembled WGS sequence"/>
</dbReference>